<keyword evidence="2" id="KW-1185">Reference proteome</keyword>
<reference evidence="3" key="2">
    <citation type="submission" date="2020-10" db="UniProtKB">
        <authorList>
            <consortium name="WormBaseParasite"/>
        </authorList>
    </citation>
    <scope>IDENTIFICATION</scope>
</reference>
<name>A0A7E4ULZ7_PANRE</name>
<keyword evidence="1" id="KW-0812">Transmembrane</keyword>
<sequence>MAVLLYHYVLAVSIGCQFSLLTLAAATSRPSHRHRRFQPVDFLFDTDDDPDTSGCPPTATVEFYEPADLARAHHGLFKDILWTKEERLQIRDLHATNQYHLLGPLLKSKLNQIDAPIELRRKFAAFFAKSYPPKEVRQLQTDESKCAIRAEFATPNPNMTTIQNILLQRLFATSSTAQKVIQNYIVSNMSPRQEP</sequence>
<protein>
    <submittedName>
        <fullName evidence="3">RxLR effector protein</fullName>
    </submittedName>
</protein>
<dbReference type="Proteomes" id="UP000492821">
    <property type="component" value="Unassembled WGS sequence"/>
</dbReference>
<accession>A0A7E4ULZ7</accession>
<dbReference type="WBParaSite" id="Pan_g1037.t1">
    <property type="protein sequence ID" value="Pan_g1037.t1"/>
    <property type="gene ID" value="Pan_g1037"/>
</dbReference>
<keyword evidence="1" id="KW-0472">Membrane</keyword>
<evidence type="ECO:0000313" key="3">
    <source>
        <dbReference type="WBParaSite" id="Pan_g1037.t1"/>
    </source>
</evidence>
<feature type="transmembrane region" description="Helical" evidence="1">
    <location>
        <begin position="6"/>
        <end position="26"/>
    </location>
</feature>
<dbReference type="AlphaFoldDB" id="A0A7E4ULZ7"/>
<evidence type="ECO:0000256" key="1">
    <source>
        <dbReference type="SAM" id="Phobius"/>
    </source>
</evidence>
<proteinExistence type="predicted"/>
<organism evidence="2 3">
    <name type="scientific">Panagrellus redivivus</name>
    <name type="common">Microworm</name>
    <dbReference type="NCBI Taxonomy" id="6233"/>
    <lineage>
        <taxon>Eukaryota</taxon>
        <taxon>Metazoa</taxon>
        <taxon>Ecdysozoa</taxon>
        <taxon>Nematoda</taxon>
        <taxon>Chromadorea</taxon>
        <taxon>Rhabditida</taxon>
        <taxon>Tylenchina</taxon>
        <taxon>Panagrolaimomorpha</taxon>
        <taxon>Panagrolaimoidea</taxon>
        <taxon>Panagrolaimidae</taxon>
        <taxon>Panagrellus</taxon>
    </lineage>
</organism>
<reference evidence="2" key="1">
    <citation type="journal article" date="2013" name="Genetics">
        <title>The draft genome and transcriptome of Panagrellus redivivus are shaped by the harsh demands of a free-living lifestyle.</title>
        <authorList>
            <person name="Srinivasan J."/>
            <person name="Dillman A.R."/>
            <person name="Macchietto M.G."/>
            <person name="Heikkinen L."/>
            <person name="Lakso M."/>
            <person name="Fracchia K.M."/>
            <person name="Antoshechkin I."/>
            <person name="Mortazavi A."/>
            <person name="Wong G."/>
            <person name="Sternberg P.W."/>
        </authorList>
    </citation>
    <scope>NUCLEOTIDE SEQUENCE [LARGE SCALE GENOMIC DNA]</scope>
    <source>
        <strain evidence="2">MT8872</strain>
    </source>
</reference>
<keyword evidence="1" id="KW-1133">Transmembrane helix</keyword>
<evidence type="ECO:0000313" key="2">
    <source>
        <dbReference type="Proteomes" id="UP000492821"/>
    </source>
</evidence>